<evidence type="ECO:0000256" key="1">
    <source>
        <dbReference type="SAM" id="MobiDB-lite"/>
    </source>
</evidence>
<evidence type="ECO:0000313" key="3">
    <source>
        <dbReference type="Proteomes" id="UP000237105"/>
    </source>
</evidence>
<proteinExistence type="predicted"/>
<reference evidence="3" key="1">
    <citation type="submission" date="2016-06" db="EMBL/GenBank/DDBJ databases">
        <title>Parallel loss of symbiosis genes in relatives of nitrogen-fixing non-legume Parasponia.</title>
        <authorList>
            <person name="Van Velzen R."/>
            <person name="Holmer R."/>
            <person name="Bu F."/>
            <person name="Rutten L."/>
            <person name="Van Zeijl A."/>
            <person name="Liu W."/>
            <person name="Santuari L."/>
            <person name="Cao Q."/>
            <person name="Sharma T."/>
            <person name="Shen D."/>
            <person name="Roswanjaya Y."/>
            <person name="Wardhani T."/>
            <person name="Kalhor M.S."/>
            <person name="Jansen J."/>
            <person name="Van den Hoogen J."/>
            <person name="Gungor B."/>
            <person name="Hartog M."/>
            <person name="Hontelez J."/>
            <person name="Verver J."/>
            <person name="Yang W.-C."/>
            <person name="Schijlen E."/>
            <person name="Repin R."/>
            <person name="Schilthuizen M."/>
            <person name="Schranz E."/>
            <person name="Heidstra R."/>
            <person name="Miyata K."/>
            <person name="Fedorova E."/>
            <person name="Kohlen W."/>
            <person name="Bisseling T."/>
            <person name="Smit S."/>
            <person name="Geurts R."/>
        </authorList>
    </citation>
    <scope>NUCLEOTIDE SEQUENCE [LARGE SCALE GENOMIC DNA]</scope>
    <source>
        <strain evidence="3">cv. WU1-14</strain>
    </source>
</reference>
<comment type="caution">
    <text evidence="2">The sequence shown here is derived from an EMBL/GenBank/DDBJ whole genome shotgun (WGS) entry which is preliminary data.</text>
</comment>
<dbReference type="EMBL" id="JXTB01000216">
    <property type="protein sequence ID" value="PON52689.1"/>
    <property type="molecule type" value="Genomic_DNA"/>
</dbReference>
<organism evidence="2 3">
    <name type="scientific">Parasponia andersonii</name>
    <name type="common">Sponia andersonii</name>
    <dbReference type="NCBI Taxonomy" id="3476"/>
    <lineage>
        <taxon>Eukaryota</taxon>
        <taxon>Viridiplantae</taxon>
        <taxon>Streptophyta</taxon>
        <taxon>Embryophyta</taxon>
        <taxon>Tracheophyta</taxon>
        <taxon>Spermatophyta</taxon>
        <taxon>Magnoliopsida</taxon>
        <taxon>eudicotyledons</taxon>
        <taxon>Gunneridae</taxon>
        <taxon>Pentapetalae</taxon>
        <taxon>rosids</taxon>
        <taxon>fabids</taxon>
        <taxon>Rosales</taxon>
        <taxon>Cannabaceae</taxon>
        <taxon>Parasponia</taxon>
    </lineage>
</organism>
<feature type="region of interest" description="Disordered" evidence="1">
    <location>
        <begin position="1"/>
        <end position="35"/>
    </location>
</feature>
<sequence length="35" mass="3920">MADMNSGRENVGDGGDGGVRRLNERGFEVRKQRKQ</sequence>
<gene>
    <name evidence="2" type="ORF">PanWU01x14_207990</name>
</gene>
<evidence type="ECO:0000313" key="2">
    <source>
        <dbReference type="EMBL" id="PON52689.1"/>
    </source>
</evidence>
<feature type="compositionally biased region" description="Basic and acidic residues" evidence="1">
    <location>
        <begin position="18"/>
        <end position="35"/>
    </location>
</feature>
<protein>
    <submittedName>
        <fullName evidence="2">Uncharacterized protein</fullName>
    </submittedName>
</protein>
<keyword evidence="3" id="KW-1185">Reference proteome</keyword>
<dbReference type="Proteomes" id="UP000237105">
    <property type="component" value="Unassembled WGS sequence"/>
</dbReference>
<name>A0A2P5BV84_PARAD</name>
<dbReference type="AlphaFoldDB" id="A0A2P5BV84"/>
<accession>A0A2P5BV84</accession>